<dbReference type="RefSeq" id="WP_169070829.1">
    <property type="nucleotide sequence ID" value="NZ_SPMX01000039.1"/>
</dbReference>
<keyword evidence="2" id="KW-1185">Reference proteome</keyword>
<dbReference type="Proteomes" id="UP000886469">
    <property type="component" value="Unassembled WGS sequence"/>
</dbReference>
<gene>
    <name evidence="1" type="ORF">E4Q08_13930</name>
</gene>
<comment type="caution">
    <text evidence="1">The sequence shown here is derived from an EMBL/GenBank/DDBJ whole genome shotgun (WGS) entry which is preliminary data.</text>
</comment>
<sequence>MDFKQAWKFVGNAAPGNTTWSADVPGKPVFTAWASRDLRFEKETHRSEFYSPPGDWIQRGEGQSYIRRARQAMANNWACRLILLEGEDPWEKVKSAYLDDRFYAVKFTQVEDDETIRGELVARASYSD</sequence>
<evidence type="ECO:0000313" key="1">
    <source>
        <dbReference type="EMBL" id="NMQ06269.1"/>
    </source>
</evidence>
<dbReference type="EMBL" id="SPMX01000039">
    <property type="protein sequence ID" value="NMQ06269.1"/>
    <property type="molecule type" value="Genomic_DNA"/>
</dbReference>
<evidence type="ECO:0000313" key="2">
    <source>
        <dbReference type="Proteomes" id="UP000886469"/>
    </source>
</evidence>
<organism evidence="1 2">
    <name type="scientific">Candidatus Accumulibacter contiguus</name>
    <dbReference type="NCBI Taxonomy" id="2954381"/>
    <lineage>
        <taxon>Bacteria</taxon>
        <taxon>Pseudomonadati</taxon>
        <taxon>Pseudomonadota</taxon>
        <taxon>Betaproteobacteria</taxon>
        <taxon>Candidatus Accumulibacter</taxon>
    </lineage>
</organism>
<protein>
    <recommendedName>
        <fullName evidence="3">Head-tail adaptor protein</fullName>
    </recommendedName>
</protein>
<proteinExistence type="predicted"/>
<accession>A0ABX1TB04</accession>
<reference evidence="1" key="1">
    <citation type="submission" date="2019-03" db="EMBL/GenBank/DDBJ databases">
        <title>Metabolic reconstructions from genomes of highly enriched 'Candidatus Accumulibacter' and 'Candidatus Competibacter' bioreactor populations.</title>
        <authorList>
            <person name="Annavajhala M.K."/>
            <person name="Welles L."/>
            <person name="Abbas B."/>
            <person name="Sorokin D."/>
            <person name="Park H."/>
            <person name="Van Loosdrecht M."/>
            <person name="Chandran K."/>
        </authorList>
    </citation>
    <scope>NUCLEOTIDE SEQUENCE</scope>
    <source>
        <strain evidence="1">SBR_L</strain>
    </source>
</reference>
<name>A0ABX1TB04_9PROT</name>
<evidence type="ECO:0008006" key="3">
    <source>
        <dbReference type="Google" id="ProtNLM"/>
    </source>
</evidence>